<evidence type="ECO:0000313" key="2">
    <source>
        <dbReference type="EMBL" id="GBM85780.1"/>
    </source>
</evidence>
<keyword evidence="1" id="KW-1133">Transmembrane helix</keyword>
<organism evidence="2 3">
    <name type="scientific">Araneus ventricosus</name>
    <name type="common">Orbweaver spider</name>
    <name type="synonym">Epeira ventricosa</name>
    <dbReference type="NCBI Taxonomy" id="182803"/>
    <lineage>
        <taxon>Eukaryota</taxon>
        <taxon>Metazoa</taxon>
        <taxon>Ecdysozoa</taxon>
        <taxon>Arthropoda</taxon>
        <taxon>Chelicerata</taxon>
        <taxon>Arachnida</taxon>
        <taxon>Araneae</taxon>
        <taxon>Araneomorphae</taxon>
        <taxon>Entelegynae</taxon>
        <taxon>Araneoidea</taxon>
        <taxon>Araneidae</taxon>
        <taxon>Araneus</taxon>
    </lineage>
</organism>
<dbReference type="EMBL" id="BGPR01003260">
    <property type="protein sequence ID" value="GBM85780.1"/>
    <property type="molecule type" value="Genomic_DNA"/>
</dbReference>
<gene>
    <name evidence="2" type="ORF">AVEN_74415_1</name>
</gene>
<comment type="caution">
    <text evidence="2">The sequence shown here is derived from an EMBL/GenBank/DDBJ whole genome shotgun (WGS) entry which is preliminary data.</text>
</comment>
<keyword evidence="1" id="KW-0812">Transmembrane</keyword>
<proteinExistence type="predicted"/>
<feature type="transmembrane region" description="Helical" evidence="1">
    <location>
        <begin position="21"/>
        <end position="39"/>
    </location>
</feature>
<evidence type="ECO:0000256" key="1">
    <source>
        <dbReference type="SAM" id="Phobius"/>
    </source>
</evidence>
<sequence>MRTFPGVASLWEVKITKLNKIFFIIWSMYVVISVNPFAVKVHNGHVVVSISAPVPAPIRRKICDVCGSDASLGSSILCLMRYGYLEKGLLAPVLTSSFDHSIKLRIMLQERPPVAAKRNLLL</sequence>
<dbReference type="AlphaFoldDB" id="A0A4Y2J712"/>
<reference evidence="2 3" key="1">
    <citation type="journal article" date="2019" name="Sci. Rep.">
        <title>Orb-weaving spider Araneus ventricosus genome elucidates the spidroin gene catalogue.</title>
        <authorList>
            <person name="Kono N."/>
            <person name="Nakamura H."/>
            <person name="Ohtoshi R."/>
            <person name="Moran D.A.P."/>
            <person name="Shinohara A."/>
            <person name="Yoshida Y."/>
            <person name="Fujiwara M."/>
            <person name="Mori M."/>
            <person name="Tomita M."/>
            <person name="Arakawa K."/>
        </authorList>
    </citation>
    <scope>NUCLEOTIDE SEQUENCE [LARGE SCALE GENOMIC DNA]</scope>
</reference>
<accession>A0A4Y2J712</accession>
<keyword evidence="1" id="KW-0472">Membrane</keyword>
<protein>
    <submittedName>
        <fullName evidence="2">Uncharacterized protein</fullName>
    </submittedName>
</protein>
<dbReference type="Proteomes" id="UP000499080">
    <property type="component" value="Unassembled WGS sequence"/>
</dbReference>
<keyword evidence="3" id="KW-1185">Reference proteome</keyword>
<name>A0A4Y2J712_ARAVE</name>
<evidence type="ECO:0000313" key="3">
    <source>
        <dbReference type="Proteomes" id="UP000499080"/>
    </source>
</evidence>